<feature type="region of interest" description="Disordered" evidence="1">
    <location>
        <begin position="1"/>
        <end position="49"/>
    </location>
</feature>
<keyword evidence="3" id="KW-1185">Reference proteome</keyword>
<dbReference type="Pfam" id="PF13589">
    <property type="entry name" value="HATPase_c_3"/>
    <property type="match status" value="1"/>
</dbReference>
<evidence type="ECO:0008006" key="4">
    <source>
        <dbReference type="Google" id="ProtNLM"/>
    </source>
</evidence>
<evidence type="ECO:0000313" key="3">
    <source>
        <dbReference type="Proteomes" id="UP000694423"/>
    </source>
</evidence>
<feature type="compositionally biased region" description="Gly residues" evidence="1">
    <location>
        <begin position="16"/>
        <end position="29"/>
    </location>
</feature>
<evidence type="ECO:0000256" key="1">
    <source>
        <dbReference type="SAM" id="MobiDB-lite"/>
    </source>
</evidence>
<reference evidence="2" key="2">
    <citation type="submission" date="2025-09" db="UniProtKB">
        <authorList>
            <consortium name="Ensembl"/>
        </authorList>
    </citation>
    <scope>IDENTIFICATION</scope>
</reference>
<dbReference type="Gene3D" id="3.30.565.10">
    <property type="entry name" value="Histidine kinase-like ATPase, C-terminal domain"/>
    <property type="match status" value="1"/>
</dbReference>
<dbReference type="InterPro" id="IPR036890">
    <property type="entry name" value="HATPase_C_sf"/>
</dbReference>
<dbReference type="SUPFAM" id="SSF55874">
    <property type="entry name" value="ATPase domain of HSP90 chaperone/DNA topoisomerase II/histidine kinase"/>
    <property type="match status" value="1"/>
</dbReference>
<dbReference type="GO" id="GO:0016887">
    <property type="term" value="F:ATP hydrolysis activity"/>
    <property type="evidence" value="ECO:0007669"/>
    <property type="project" value="InterPro"/>
</dbReference>
<organism evidence="2 3">
    <name type="scientific">Dromaius novaehollandiae</name>
    <name type="common">Emu</name>
    <dbReference type="NCBI Taxonomy" id="8790"/>
    <lineage>
        <taxon>Eukaryota</taxon>
        <taxon>Metazoa</taxon>
        <taxon>Chordata</taxon>
        <taxon>Craniata</taxon>
        <taxon>Vertebrata</taxon>
        <taxon>Euteleostomi</taxon>
        <taxon>Archelosauria</taxon>
        <taxon>Archosauria</taxon>
        <taxon>Dinosauria</taxon>
        <taxon>Saurischia</taxon>
        <taxon>Theropoda</taxon>
        <taxon>Coelurosauria</taxon>
        <taxon>Aves</taxon>
        <taxon>Palaeognathae</taxon>
        <taxon>Casuariiformes</taxon>
        <taxon>Dromaiidae</taxon>
        <taxon>Dromaius</taxon>
    </lineage>
</organism>
<dbReference type="PANTHER" id="PTHR23336:SF22">
    <property type="entry name" value="MORC FAMILY CW-TYPE ZINC FINGER PROTEIN 4"/>
    <property type="match status" value="1"/>
</dbReference>
<protein>
    <recommendedName>
        <fullName evidence="4">MORC4 protein</fullName>
    </recommendedName>
</protein>
<name>A0A8C4J694_DRONO</name>
<dbReference type="Proteomes" id="UP000694423">
    <property type="component" value="Unplaced"/>
</dbReference>
<dbReference type="GO" id="GO:0005654">
    <property type="term" value="C:nucleoplasm"/>
    <property type="evidence" value="ECO:0007669"/>
    <property type="project" value="TreeGrafter"/>
</dbReference>
<reference evidence="2" key="1">
    <citation type="submission" date="2025-08" db="UniProtKB">
        <authorList>
            <consortium name="Ensembl"/>
        </authorList>
    </citation>
    <scope>IDENTIFICATION</scope>
</reference>
<evidence type="ECO:0000313" key="2">
    <source>
        <dbReference type="Ensembl" id="ENSDNVP00000004836.1"/>
    </source>
</evidence>
<sequence length="253" mass="26868">MDRPARGARDGREGAVEGGGGPGGRGGPQGTSARDGEGRRKGASGGGRCGARPCCTAPDNASDPSVTAKLFCIDVVELKGHLCLTFTDNGAGMTPHKLHRMLSFGFTEKALKRNHRGIGVYGNGFKSGSMRLGKDAIVFTKNGGALSVGLLSQTYLERVHAEAATVPLVPFNQQNKKIIVTEDSVPSLEAILEHTLFNTTEELLAQFDAIPGKKGTRILIWNIRRYGEEGRPDGSRVSCPGDRVLFTGEFTEG</sequence>
<dbReference type="PANTHER" id="PTHR23336">
    <property type="entry name" value="ZINC FINGER CW-TYPE COILED-COIL DOMAIN PROTEIN 3"/>
    <property type="match status" value="1"/>
</dbReference>
<dbReference type="AlphaFoldDB" id="A0A8C4J694"/>
<accession>A0A8C4J694</accession>
<feature type="compositionally biased region" description="Basic and acidic residues" evidence="1">
    <location>
        <begin position="1"/>
        <end position="15"/>
    </location>
</feature>
<proteinExistence type="predicted"/>
<dbReference type="Ensembl" id="ENSDNVT00000005811.1">
    <property type="protein sequence ID" value="ENSDNVP00000004836.1"/>
    <property type="gene ID" value="ENSDNVG00000003455.1"/>
</dbReference>
<dbReference type="InterPro" id="IPR045261">
    <property type="entry name" value="MORC_ATPase"/>
</dbReference>